<feature type="compositionally biased region" description="Polar residues" evidence="1">
    <location>
        <begin position="34"/>
        <end position="43"/>
    </location>
</feature>
<feature type="region of interest" description="Disordered" evidence="1">
    <location>
        <begin position="27"/>
        <end position="58"/>
    </location>
</feature>
<dbReference type="RefSeq" id="WP_151161843.1">
    <property type="nucleotide sequence ID" value="NZ_WKJO01000001.1"/>
</dbReference>
<reference evidence="2 3" key="1">
    <citation type="submission" date="2019-11" db="EMBL/GenBank/DDBJ databases">
        <title>Whole genome sequence of Haloferax sp. MBLA0076.</title>
        <authorList>
            <person name="Seo M.-J."/>
            <person name="Cho E.-S."/>
        </authorList>
    </citation>
    <scope>NUCLEOTIDE SEQUENCE [LARGE SCALE GENOMIC DNA]</scope>
    <source>
        <strain evidence="2 3">MBLA0076</strain>
    </source>
</reference>
<protein>
    <recommendedName>
        <fullName evidence="4">Restriction endonuclease type IV Mrr domain-containing protein</fullName>
    </recommendedName>
</protein>
<dbReference type="Proteomes" id="UP000439022">
    <property type="component" value="Unassembled WGS sequence"/>
</dbReference>
<comment type="caution">
    <text evidence="2">The sequence shown here is derived from an EMBL/GenBank/DDBJ whole genome shotgun (WGS) entry which is preliminary data.</text>
</comment>
<evidence type="ECO:0008006" key="4">
    <source>
        <dbReference type="Google" id="ProtNLM"/>
    </source>
</evidence>
<proteinExistence type="predicted"/>
<dbReference type="EMBL" id="WKJO01000001">
    <property type="protein sequence ID" value="MRX21223.1"/>
    <property type="molecule type" value="Genomic_DNA"/>
</dbReference>
<dbReference type="AlphaFoldDB" id="A0A6A8GDH3"/>
<evidence type="ECO:0000256" key="1">
    <source>
        <dbReference type="SAM" id="MobiDB-lite"/>
    </source>
</evidence>
<organism evidence="2 3">
    <name type="scientific">Haloferax litoreum</name>
    <dbReference type="NCBI Taxonomy" id="2666140"/>
    <lineage>
        <taxon>Archaea</taxon>
        <taxon>Methanobacteriati</taxon>
        <taxon>Methanobacteriota</taxon>
        <taxon>Stenosarchaea group</taxon>
        <taxon>Halobacteria</taxon>
        <taxon>Halobacteriales</taxon>
        <taxon>Haloferacaceae</taxon>
        <taxon>Haloferax</taxon>
    </lineage>
</organism>
<evidence type="ECO:0000313" key="3">
    <source>
        <dbReference type="Proteomes" id="UP000439022"/>
    </source>
</evidence>
<gene>
    <name evidence="2" type="ORF">GJR96_04520</name>
</gene>
<keyword evidence="3" id="KW-1185">Reference proteome</keyword>
<sequence>MTEGSKVPDIFANLDSIELVFDDGTTARDVGQSKGRTSANSEGSPLKPTTKRSIPSPVANSYPELSAIFESGSYYSQKRFDSYVRKANDSRLVSELLKEIFQVLGYSIPEQGIGESATPLTATKGERNIAARVFYREEVDHIDLSLCRSLMKNESVTSVFVVIVESDVVTSLVSTTSTNGIRVIDQSEFQELVEGAVLRITEVSKENS</sequence>
<accession>A0A6A8GDH3</accession>
<name>A0A6A8GDH3_9EURY</name>
<evidence type="ECO:0000313" key="2">
    <source>
        <dbReference type="EMBL" id="MRX21223.1"/>
    </source>
</evidence>